<feature type="domain" description="Peptidase S9 prolyl oligopeptidase catalytic" evidence="2">
    <location>
        <begin position="200"/>
        <end position="258"/>
    </location>
</feature>
<dbReference type="Gene3D" id="3.40.50.1820">
    <property type="entry name" value="alpha/beta hydrolase"/>
    <property type="match status" value="2"/>
</dbReference>
<dbReference type="InterPro" id="IPR050261">
    <property type="entry name" value="FrsA_esterase"/>
</dbReference>
<dbReference type="InterPro" id="IPR029058">
    <property type="entry name" value="AB_hydrolase_fold"/>
</dbReference>
<dbReference type="GO" id="GO:0006508">
    <property type="term" value="P:proteolysis"/>
    <property type="evidence" value="ECO:0007669"/>
    <property type="project" value="InterPro"/>
</dbReference>
<comment type="caution">
    <text evidence="3">The sequence shown here is derived from an EMBL/GenBank/DDBJ whole genome shotgun (WGS) entry which is preliminary data.</text>
</comment>
<dbReference type="AlphaFoldDB" id="A0A329MN33"/>
<evidence type="ECO:0000259" key="2">
    <source>
        <dbReference type="Pfam" id="PF00326"/>
    </source>
</evidence>
<accession>A0A329MN33</accession>
<evidence type="ECO:0000313" key="4">
    <source>
        <dbReference type="Proteomes" id="UP000250369"/>
    </source>
</evidence>
<dbReference type="PANTHER" id="PTHR22946">
    <property type="entry name" value="DIENELACTONE HYDROLASE DOMAIN-CONTAINING PROTEIN-RELATED"/>
    <property type="match status" value="1"/>
</dbReference>
<dbReference type="GO" id="GO:0008236">
    <property type="term" value="F:serine-type peptidase activity"/>
    <property type="evidence" value="ECO:0007669"/>
    <property type="project" value="InterPro"/>
</dbReference>
<dbReference type="EMBL" id="QMFB01000006">
    <property type="protein sequence ID" value="RAV21032.1"/>
    <property type="molecule type" value="Genomic_DNA"/>
</dbReference>
<dbReference type="PANTHER" id="PTHR22946:SF8">
    <property type="entry name" value="ACETYL XYLAN ESTERASE DOMAIN-CONTAINING PROTEIN"/>
    <property type="match status" value="1"/>
</dbReference>
<keyword evidence="1" id="KW-0175">Coiled coil</keyword>
<feature type="coiled-coil region" evidence="1">
    <location>
        <begin position="413"/>
        <end position="443"/>
    </location>
</feature>
<reference evidence="3 4" key="1">
    <citation type="journal article" date="2009" name="Int. J. Syst. Evol. Microbiol.">
        <title>Paenibacillus contaminans sp. nov., isolated from a contaminated laboratory plate.</title>
        <authorList>
            <person name="Chou J.H."/>
            <person name="Lee J.H."/>
            <person name="Lin M.C."/>
            <person name="Chang P.S."/>
            <person name="Arun A.B."/>
            <person name="Young C.C."/>
            <person name="Chen W.M."/>
        </authorList>
    </citation>
    <scope>NUCLEOTIDE SEQUENCE [LARGE SCALE GENOMIC DNA]</scope>
    <source>
        <strain evidence="3 4">CKOBP-6</strain>
    </source>
</reference>
<gene>
    <name evidence="3" type="ORF">DQG23_13190</name>
</gene>
<sequence length="666" mass="73889">MEYNVNDLEQFSLNIYDVKDQLKQHVYKRSAEALAAGDLARDAVQTQEELERRRLAAREAFLDGIGGLPEYGGPLNAAIAGELRIEGMRIEKVVYESRPGTHVTASMYIPDGLTEPSAAVLFVCGHFENGRLAPNYQAVCQTIAAAGLIVFAVDPVGQGERATYFDPAAGKMLVPRSTSDHEQVGAQCWPLGDGLARYFLHDVTRAVDYLNTRPEIDPRRIGITGNSGGGLQTTMAMLAEPRIAAAAPATFVMSRESYLYAGQAQDAEQIWPGMSAKGFDHEDLLMAMAPKPVLVLAAQYDFFPIEGTRRTVERTKRFWEMYGKPEQLVLFEDRCTHMYSNRMAGAAGAFFAEHLLGAENARLADAIRGGAESGLFSRLTTYFSLVVPLAESELACTSGGQVRGHYAGERGPCEENADRVRELERLRSEMSEEERKRRALEWLERTVLANRKPRELNPRHLPLGIVDGLTAESWLWWSQEGIFNHAFVFRDEKSADSKKPMVIAVWERGTRELASRMNWIKETVAAGKAVMVLDVSGEGVVTANAICPRGMYDRFGTLHKLATDLFFIGDSIAAIRTFDVLRAVDMAALPNHIAAETIEVYGEGKFNLYVRLAKALDRDRRVAAWSAGSGMQSVAEWYEDLYYSEIDVLGTVLPGMLRYFDLPELG</sequence>
<dbReference type="Proteomes" id="UP000250369">
    <property type="component" value="Unassembled WGS sequence"/>
</dbReference>
<dbReference type="SUPFAM" id="SSF53474">
    <property type="entry name" value="alpha/beta-Hydrolases"/>
    <property type="match status" value="1"/>
</dbReference>
<evidence type="ECO:0000313" key="3">
    <source>
        <dbReference type="EMBL" id="RAV21032.1"/>
    </source>
</evidence>
<dbReference type="OrthoDB" id="9805123at2"/>
<evidence type="ECO:0000256" key="1">
    <source>
        <dbReference type="SAM" id="Coils"/>
    </source>
</evidence>
<name>A0A329MN33_9BACL</name>
<keyword evidence="4" id="KW-1185">Reference proteome</keyword>
<dbReference type="InterPro" id="IPR001375">
    <property type="entry name" value="Peptidase_S9_cat"/>
</dbReference>
<dbReference type="RefSeq" id="WP_113031312.1">
    <property type="nucleotide sequence ID" value="NZ_QMFB01000006.1"/>
</dbReference>
<protein>
    <recommendedName>
        <fullName evidence="2">Peptidase S9 prolyl oligopeptidase catalytic domain-containing protein</fullName>
    </recommendedName>
</protein>
<dbReference type="Pfam" id="PF00326">
    <property type="entry name" value="Peptidase_S9"/>
    <property type="match status" value="1"/>
</dbReference>
<proteinExistence type="predicted"/>
<organism evidence="3 4">
    <name type="scientific">Paenibacillus contaminans</name>
    <dbReference type="NCBI Taxonomy" id="450362"/>
    <lineage>
        <taxon>Bacteria</taxon>
        <taxon>Bacillati</taxon>
        <taxon>Bacillota</taxon>
        <taxon>Bacilli</taxon>
        <taxon>Bacillales</taxon>
        <taxon>Paenibacillaceae</taxon>
        <taxon>Paenibacillus</taxon>
    </lineage>
</organism>